<dbReference type="AlphaFoldDB" id="A0A9P0P387"/>
<accession>A0A9P0P387</accession>
<gene>
    <name evidence="1" type="ORF">ACAOBT_LOCUS7148</name>
</gene>
<dbReference type="Proteomes" id="UP001152888">
    <property type="component" value="Unassembled WGS sequence"/>
</dbReference>
<reference evidence="1" key="1">
    <citation type="submission" date="2022-03" db="EMBL/GenBank/DDBJ databases">
        <authorList>
            <person name="Sayadi A."/>
        </authorList>
    </citation>
    <scope>NUCLEOTIDE SEQUENCE</scope>
</reference>
<name>A0A9P0P387_ACAOB</name>
<proteinExistence type="predicted"/>
<dbReference type="EMBL" id="CAKOFQ010006740">
    <property type="protein sequence ID" value="CAH1966956.1"/>
    <property type="molecule type" value="Genomic_DNA"/>
</dbReference>
<protein>
    <submittedName>
        <fullName evidence="1">Uncharacterized protein</fullName>
    </submittedName>
</protein>
<sequence>MLLTPHLLRSAKPTDSPLNIYQEVAPLHSPMDLWRVKQKCPVHI</sequence>
<evidence type="ECO:0000313" key="1">
    <source>
        <dbReference type="EMBL" id="CAH1966956.1"/>
    </source>
</evidence>
<organism evidence="1 2">
    <name type="scientific">Acanthoscelides obtectus</name>
    <name type="common">Bean weevil</name>
    <name type="synonym">Bruchus obtectus</name>
    <dbReference type="NCBI Taxonomy" id="200917"/>
    <lineage>
        <taxon>Eukaryota</taxon>
        <taxon>Metazoa</taxon>
        <taxon>Ecdysozoa</taxon>
        <taxon>Arthropoda</taxon>
        <taxon>Hexapoda</taxon>
        <taxon>Insecta</taxon>
        <taxon>Pterygota</taxon>
        <taxon>Neoptera</taxon>
        <taxon>Endopterygota</taxon>
        <taxon>Coleoptera</taxon>
        <taxon>Polyphaga</taxon>
        <taxon>Cucujiformia</taxon>
        <taxon>Chrysomeloidea</taxon>
        <taxon>Chrysomelidae</taxon>
        <taxon>Bruchinae</taxon>
        <taxon>Bruchini</taxon>
        <taxon>Acanthoscelides</taxon>
    </lineage>
</organism>
<evidence type="ECO:0000313" key="2">
    <source>
        <dbReference type="Proteomes" id="UP001152888"/>
    </source>
</evidence>
<comment type="caution">
    <text evidence="1">The sequence shown here is derived from an EMBL/GenBank/DDBJ whole genome shotgun (WGS) entry which is preliminary data.</text>
</comment>
<keyword evidence="2" id="KW-1185">Reference proteome</keyword>